<name>Q6ILN7_DROME</name>
<protein>
    <submittedName>
        <fullName evidence="1">HDC08846</fullName>
    </submittedName>
</protein>
<accession>Q6ILN7</accession>
<dbReference type="EMBL" id="BK001979">
    <property type="protein sequence ID" value="DAA02824.1"/>
    <property type="molecule type" value="Genomic_DNA"/>
</dbReference>
<organism evidence="1">
    <name type="scientific">Drosophila melanogaster</name>
    <name type="common">Fruit fly</name>
    <dbReference type="NCBI Taxonomy" id="7227"/>
    <lineage>
        <taxon>Eukaryota</taxon>
        <taxon>Metazoa</taxon>
        <taxon>Ecdysozoa</taxon>
        <taxon>Arthropoda</taxon>
        <taxon>Hexapoda</taxon>
        <taxon>Insecta</taxon>
        <taxon>Pterygota</taxon>
        <taxon>Neoptera</taxon>
        <taxon>Endopterygota</taxon>
        <taxon>Diptera</taxon>
        <taxon>Brachycera</taxon>
        <taxon>Muscomorpha</taxon>
        <taxon>Ephydroidea</taxon>
        <taxon>Drosophilidae</taxon>
        <taxon>Drosophila</taxon>
        <taxon>Sophophora</taxon>
    </lineage>
</organism>
<sequence length="195" mass="21955">MAMVISTRAKLVITALILFFLLGIVLVTGSTKGWFNPNRYNGERVAARIQVYMQYTKTNKVYCDKCFMTTAHFALVEHTCLFRLPLSPPARWRRGTDGWAVLGDVLFQSCTALTLFTLTYGFGSPSPPPFASPLSSLKTVIKLILCRSEAGRGRIQGYRRGFAENEETARGEAIKNHLKHSKCRMRMGEVKVDKR</sequence>
<evidence type="ECO:0000313" key="1">
    <source>
        <dbReference type="EMBL" id="DAA02824.1"/>
    </source>
</evidence>
<dbReference type="AlphaFoldDB" id="Q6ILN7"/>
<proteinExistence type="predicted"/>
<reference evidence="1" key="1">
    <citation type="journal article" date="2003" name="Genome Biol.">
        <title>An integrated gene annotation and transcriptional profiling approach towards the full gene content of the Drosophila genome.</title>
        <authorList>
            <person name="Hild M."/>
            <person name="Beckmann B."/>
            <person name="Haas S.A."/>
            <person name="Koch B."/>
            <person name="Solovyev V."/>
            <person name="Busold C."/>
            <person name="Fellenberg K."/>
            <person name="Boutros M."/>
            <person name="Vingron M."/>
            <person name="Sauer F."/>
            <person name="Hoheisel J.D."/>
            <person name="Paro R."/>
        </authorList>
    </citation>
    <scope>NUCLEOTIDE SEQUENCE</scope>
</reference>
<gene>
    <name evidence="1" type="ORF">HDC08846</name>
</gene>